<reference evidence="1 2" key="1">
    <citation type="submission" date="2016-03" db="EMBL/GenBank/DDBJ databases">
        <title>Draft genome sequence of the Fonsecaea monophora CBS 269.37.</title>
        <authorList>
            <person name="Bombassaro A."/>
            <person name="Vinicius W.A."/>
            <person name="De Hoog S."/>
            <person name="Sun J."/>
            <person name="Souza E.M."/>
            <person name="Raittz R.T."/>
            <person name="Costa F."/>
            <person name="Leao A.C."/>
            <person name="Tadra-Sfeir M.Z."/>
            <person name="Baura V."/>
            <person name="Balsanelli E."/>
            <person name="Pedrosa F.O."/>
            <person name="Moreno L.F."/>
            <person name="Steffens M.B."/>
            <person name="Xi L."/>
            <person name="Bocca A.L."/>
            <person name="Felipe M.S."/>
            <person name="Teixeira M."/>
            <person name="Telles Filho F.Q."/>
            <person name="Azevedo C.M."/>
            <person name="Gomes R."/>
            <person name="Vicente V.A."/>
        </authorList>
    </citation>
    <scope>NUCLEOTIDE SEQUENCE [LARGE SCALE GENOMIC DNA]</scope>
    <source>
        <strain evidence="1 2">CBS 269.37</strain>
    </source>
</reference>
<organism evidence="1 2">
    <name type="scientific">Fonsecaea monophora</name>
    <dbReference type="NCBI Taxonomy" id="254056"/>
    <lineage>
        <taxon>Eukaryota</taxon>
        <taxon>Fungi</taxon>
        <taxon>Dikarya</taxon>
        <taxon>Ascomycota</taxon>
        <taxon>Pezizomycotina</taxon>
        <taxon>Eurotiomycetes</taxon>
        <taxon>Chaetothyriomycetidae</taxon>
        <taxon>Chaetothyriales</taxon>
        <taxon>Herpotrichiellaceae</taxon>
        <taxon>Fonsecaea</taxon>
    </lineage>
</organism>
<dbReference type="EMBL" id="LVKK01000083">
    <property type="protein sequence ID" value="OAG36827.1"/>
    <property type="molecule type" value="Genomic_DNA"/>
</dbReference>
<dbReference type="RefSeq" id="XP_022508779.1">
    <property type="nucleotide sequence ID" value="XM_022658939.1"/>
</dbReference>
<gene>
    <name evidence="1" type="ORF">AYO21_09000</name>
</gene>
<sequence>MPGKISEWTDFSLTEDQKQHWMDHGFIKIENCFSPEFAEKWTSSIWTRLGASPEDKSTWPTEKLNMPGHTVVSIKEHAPKAYAAMCELVGGEDRVAEWSMVLIHRRCRCKFWKDGFIPNLGKPEYKESDPLDMRSLDNWHCDGDWFTHFLDSPEQALLVIPLLTEIKPKGGGTVICTDGIKLVAERLYSMPRGATPYLAPRGSPEIPKSNPDRRKLWNSWVQDPSLCRDESFHEATGNVGDVYFLHPFMLHSASRNLLRNVRIITNPPVALKEPFNYNRPDSKYSLVEAKTLKDLGRPEGLPEWKITAPRELLPNAGGRIKSTGSLLVGRSKFSDADCLCAQLQMQEEMKRQELERLKKAGKPIHTLEGSSEYGLEYYPS</sequence>
<dbReference type="AlphaFoldDB" id="A0A177EXP9"/>
<evidence type="ECO:0000313" key="2">
    <source>
        <dbReference type="Proteomes" id="UP000077002"/>
    </source>
</evidence>
<dbReference type="Gene3D" id="2.60.120.620">
    <property type="entry name" value="q2cbj1_9rhob like domain"/>
    <property type="match status" value="1"/>
</dbReference>
<dbReference type="GeneID" id="34604139"/>
<dbReference type="OrthoDB" id="4664297at2759"/>
<keyword evidence="2" id="KW-1185">Reference proteome</keyword>
<dbReference type="SUPFAM" id="SSF51197">
    <property type="entry name" value="Clavaminate synthase-like"/>
    <property type="match status" value="1"/>
</dbReference>
<proteinExistence type="predicted"/>
<protein>
    <submittedName>
        <fullName evidence="1">Uncharacterized protein</fullName>
    </submittedName>
</protein>
<name>A0A177EXP9_9EURO</name>
<evidence type="ECO:0000313" key="1">
    <source>
        <dbReference type="EMBL" id="OAG36827.1"/>
    </source>
</evidence>
<dbReference type="Proteomes" id="UP000077002">
    <property type="component" value="Unassembled WGS sequence"/>
</dbReference>
<accession>A0A177EXP9</accession>
<comment type="caution">
    <text evidence="1">The sequence shown here is derived from an EMBL/GenBank/DDBJ whole genome shotgun (WGS) entry which is preliminary data.</text>
</comment>